<comment type="caution">
    <text evidence="10">The sequence shown here is derived from an EMBL/GenBank/DDBJ whole genome shotgun (WGS) entry which is preliminary data.</text>
</comment>
<evidence type="ECO:0000256" key="4">
    <source>
        <dbReference type="ARBA" id="ARBA00022660"/>
    </source>
</evidence>
<keyword evidence="3 8" id="KW-0349">Heme</keyword>
<evidence type="ECO:0000256" key="2">
    <source>
        <dbReference type="ARBA" id="ARBA00022448"/>
    </source>
</evidence>
<dbReference type="InterPro" id="IPR036909">
    <property type="entry name" value="Cyt_c-like_dom_sf"/>
</dbReference>
<dbReference type="Pfam" id="PF02738">
    <property type="entry name" value="MoCoBD_1"/>
    <property type="match status" value="1"/>
</dbReference>
<dbReference type="GO" id="GO:0016491">
    <property type="term" value="F:oxidoreductase activity"/>
    <property type="evidence" value="ECO:0007669"/>
    <property type="project" value="UniProtKB-KW"/>
</dbReference>
<dbReference type="InterPro" id="IPR000674">
    <property type="entry name" value="Ald_Oxase/Xan_DH_a/b"/>
</dbReference>
<keyword evidence="7 8" id="KW-0408">Iron</keyword>
<feature type="domain" description="Cytochrome c" evidence="9">
    <location>
        <begin position="1052"/>
        <end position="1147"/>
    </location>
</feature>
<dbReference type="InterPro" id="IPR046867">
    <property type="entry name" value="AldOxase/xan_DH_MoCoBD2"/>
</dbReference>
<dbReference type="SUPFAM" id="SSF46626">
    <property type="entry name" value="Cytochrome c"/>
    <property type="match status" value="3"/>
</dbReference>
<dbReference type="InterPro" id="IPR008168">
    <property type="entry name" value="Cyt_C_IC"/>
</dbReference>
<dbReference type="InterPro" id="IPR036856">
    <property type="entry name" value="Ald_Oxase/Xan_DH_a/b_sf"/>
</dbReference>
<keyword evidence="6" id="KW-0249">Electron transport</keyword>
<evidence type="ECO:0000313" key="11">
    <source>
        <dbReference type="Proteomes" id="UP001242480"/>
    </source>
</evidence>
<dbReference type="RefSeq" id="WP_307272971.1">
    <property type="nucleotide sequence ID" value="NZ_JAUSVX010000004.1"/>
</dbReference>
<keyword evidence="5 8" id="KW-0479">Metal-binding</keyword>
<keyword evidence="2" id="KW-0813">Transport</keyword>
<feature type="domain" description="Cytochrome c" evidence="9">
    <location>
        <begin position="931"/>
        <end position="1039"/>
    </location>
</feature>
<organism evidence="10 11">
    <name type="scientific">Labrys wisconsinensis</name>
    <dbReference type="NCBI Taxonomy" id="425677"/>
    <lineage>
        <taxon>Bacteria</taxon>
        <taxon>Pseudomonadati</taxon>
        <taxon>Pseudomonadota</taxon>
        <taxon>Alphaproteobacteria</taxon>
        <taxon>Hyphomicrobiales</taxon>
        <taxon>Xanthobacteraceae</taxon>
        <taxon>Labrys</taxon>
    </lineage>
</organism>
<evidence type="ECO:0000313" key="10">
    <source>
        <dbReference type="EMBL" id="MDQ0469845.1"/>
    </source>
</evidence>
<dbReference type="InterPro" id="IPR037165">
    <property type="entry name" value="AldOxase/xan_DH_Mopterin-bd_sf"/>
</dbReference>
<evidence type="ECO:0000256" key="5">
    <source>
        <dbReference type="ARBA" id="ARBA00022723"/>
    </source>
</evidence>
<evidence type="ECO:0000256" key="7">
    <source>
        <dbReference type="ARBA" id="ARBA00023004"/>
    </source>
</evidence>
<dbReference type="Proteomes" id="UP001242480">
    <property type="component" value="Unassembled WGS sequence"/>
</dbReference>
<evidence type="ECO:0000256" key="8">
    <source>
        <dbReference type="PROSITE-ProRule" id="PRU00433"/>
    </source>
</evidence>
<proteinExistence type="predicted"/>
<dbReference type="Pfam" id="PF13442">
    <property type="entry name" value="Cytochrome_CBB3"/>
    <property type="match status" value="1"/>
</dbReference>
<sequence>MSAAEPLSRAALLQRSGVLAVVRPGRDGEDELFLCLTEEGGILGFNGHVDLGTGIRTALAQIVAEELDVGLADVTMVLGHTALAPNQGPTIASETIQVTAAPLRRAAAQARRHLLALAAEVLDRPLESLSTREGRVTAGEGGHAAAYGELLGNRRIRLELDETTPVKPPAEYRIVGRPVERTDIPAKATGRAVYVHDMRLPGMVHGRVVRPPYAGIDGGEFIGRSLVSVDETSVADIPGILAVVREGDFLGVVAEREEHAVEAAAALKATWRPWADGEGLANLETALRARPVQSRRLVDQGDVEAALAVAPKRLDRTYLWPYQLHGSIGPSCAVADFTPDGLRVWSGTQNPHAMRADLALLTGLPEAGIEVVRLEAAGCYGRNCADDVTADAALLSRAVGRPVRVQLTREQEHQWEPKGAAQVIDVAGALGPGDSLAAYDFQTRYPSNAAPTLALLLTGRVPPEPAVLQMGDRTALPSYDYRNLRVTVHDMAPIVRASWLRGVSAMPNVFAHESFIDELAVEAGADPVAFRLRHLTDPRAAELTRATAERAGWTPRTGPAGAEAEDEVVHGRGFAQARYVHGKWPGVGAAWSAWVADVAVNRSTGEVSVTRVVVGQDTGMMINPAGVQHQIHGNVVQSTSRILKEEVSFSETRAVASREWGAYPILTFPELPAIDVVMLDRPDQPPMGAGESASVPSAAAIVNAVYDATGVRFRELPLTPERVLAGLGRLPPRPAAPPPRRKRRFAWLAGFGALFAGLGGLAATALPIRPAIAPIERPDPAAFAPQTIERGRLMAALGACAVCHTVAGGRALAGGLALETPFGTVTTTNITPDVETGIGAWSYPAFERAMREGVHRDGRHLYPAFPYPSFAKASDADLQALYAFLMAQPAVKQANVESRLTFPFNLRPLMAGWNLLFNRGTSPAPDPTRPDAWNRGRTLVDGLGHCGACHTPRNALGAERGGAAYLAGGEAEGWDAPALTRLSAAPVPWSEKELYAYLRTGASAHHGAAAGPMAPVVDELKALPDADIRAMAAYLASFNDALPPDEAEAKAQAAAAGVPVPAGFSAAARLYDGACATCHEAGRGAVLAGAGQPLGLHTSLHAERPDTFLRAVLAGIERPADGAMPGFAATLDDRQIAELAAYVRARFAPGRPPWQDVAETAARLRAAP</sequence>
<name>A0ABU0J8B8_9HYPH</name>
<reference evidence="10 11" key="1">
    <citation type="submission" date="2023-07" db="EMBL/GenBank/DDBJ databases">
        <title>Genomic Encyclopedia of Type Strains, Phase IV (KMG-IV): sequencing the most valuable type-strain genomes for metagenomic binning, comparative biology and taxonomic classification.</title>
        <authorList>
            <person name="Goeker M."/>
        </authorList>
    </citation>
    <scope>NUCLEOTIDE SEQUENCE [LARGE SCALE GENOMIC DNA]</scope>
    <source>
        <strain evidence="10 11">DSM 19619</strain>
    </source>
</reference>
<dbReference type="Pfam" id="PF00034">
    <property type="entry name" value="Cytochrom_C"/>
    <property type="match status" value="2"/>
</dbReference>
<keyword evidence="10" id="KW-0560">Oxidoreductase</keyword>
<dbReference type="PANTHER" id="PTHR47495">
    <property type="entry name" value="ALDEHYDE DEHYDROGENASE"/>
    <property type="match status" value="1"/>
</dbReference>
<dbReference type="SUPFAM" id="SSF56003">
    <property type="entry name" value="Molybdenum cofactor-binding domain"/>
    <property type="match status" value="2"/>
</dbReference>
<dbReference type="Gene3D" id="1.10.760.10">
    <property type="entry name" value="Cytochrome c-like domain"/>
    <property type="match status" value="3"/>
</dbReference>
<accession>A0ABU0J8B8</accession>
<keyword evidence="4" id="KW-0679">Respiratory chain</keyword>
<dbReference type="PRINTS" id="PR00605">
    <property type="entry name" value="CYTCHROMECIC"/>
</dbReference>
<dbReference type="SUPFAM" id="SSF54665">
    <property type="entry name" value="CO dehydrogenase molybdoprotein N-domain-like"/>
    <property type="match status" value="1"/>
</dbReference>
<dbReference type="InterPro" id="IPR009056">
    <property type="entry name" value="Cyt_c-like_dom"/>
</dbReference>
<dbReference type="InterPro" id="IPR052516">
    <property type="entry name" value="N-heterocyclic_Hydroxylase"/>
</dbReference>
<dbReference type="PANTHER" id="PTHR47495:SF1">
    <property type="entry name" value="BLL3820 PROTEIN"/>
    <property type="match status" value="1"/>
</dbReference>
<dbReference type="InterPro" id="IPR008274">
    <property type="entry name" value="AldOxase/xan_DH_MoCoBD1"/>
</dbReference>
<dbReference type="Gene3D" id="3.90.1170.50">
    <property type="entry name" value="Aldehyde oxidase/xanthine dehydrogenase, a/b hammerhead"/>
    <property type="match status" value="1"/>
</dbReference>
<gene>
    <name evidence="10" type="ORF">QO011_002861</name>
</gene>
<evidence type="ECO:0000259" key="9">
    <source>
        <dbReference type="PROSITE" id="PS51007"/>
    </source>
</evidence>
<protein>
    <submittedName>
        <fullName evidence="10">Nicotinate dehydrogenase subunit B</fullName>
        <ecNumber evidence="10">1.17.2.1</ecNumber>
    </submittedName>
</protein>
<dbReference type="Gene3D" id="3.30.365.10">
    <property type="entry name" value="Aldehyde oxidase/xanthine dehydrogenase, molybdopterin binding domain"/>
    <property type="match status" value="4"/>
</dbReference>
<dbReference type="EC" id="1.17.2.1" evidence="10"/>
<dbReference type="SMART" id="SM01008">
    <property type="entry name" value="Ald_Xan_dh_C"/>
    <property type="match status" value="1"/>
</dbReference>
<dbReference type="EMBL" id="JAUSVX010000004">
    <property type="protein sequence ID" value="MDQ0469845.1"/>
    <property type="molecule type" value="Genomic_DNA"/>
</dbReference>
<evidence type="ECO:0000256" key="6">
    <source>
        <dbReference type="ARBA" id="ARBA00022982"/>
    </source>
</evidence>
<feature type="domain" description="Cytochrome c" evidence="9">
    <location>
        <begin position="786"/>
        <end position="889"/>
    </location>
</feature>
<dbReference type="PROSITE" id="PS51007">
    <property type="entry name" value="CYTC"/>
    <property type="match status" value="3"/>
</dbReference>
<evidence type="ECO:0000256" key="3">
    <source>
        <dbReference type="ARBA" id="ARBA00022617"/>
    </source>
</evidence>
<dbReference type="Pfam" id="PF20256">
    <property type="entry name" value="MoCoBD_2"/>
    <property type="match status" value="2"/>
</dbReference>
<keyword evidence="11" id="KW-1185">Reference proteome</keyword>
<evidence type="ECO:0000256" key="1">
    <source>
        <dbReference type="ARBA" id="ARBA00001926"/>
    </source>
</evidence>
<comment type="cofactor">
    <cofactor evidence="1">
        <name>heme c</name>
        <dbReference type="ChEBI" id="CHEBI:61717"/>
    </cofactor>
</comment>